<evidence type="ECO:0000313" key="2">
    <source>
        <dbReference type="Proteomes" id="UP000050795"/>
    </source>
</evidence>
<accession>A0AA85J7W5</accession>
<dbReference type="AlphaFoldDB" id="A0AA85J7W5"/>
<keyword evidence="2" id="KW-1185">Reference proteome</keyword>
<feature type="transmembrane region" description="Helical" evidence="1">
    <location>
        <begin position="87"/>
        <end position="103"/>
    </location>
</feature>
<evidence type="ECO:0000313" key="3">
    <source>
        <dbReference type="WBParaSite" id="TREG1_139340.1"/>
    </source>
</evidence>
<protein>
    <submittedName>
        <fullName evidence="3 4">Uncharacterized protein</fullName>
    </submittedName>
</protein>
<reference evidence="3 4" key="2">
    <citation type="submission" date="2023-11" db="UniProtKB">
        <authorList>
            <consortium name="WormBaseParasite"/>
        </authorList>
    </citation>
    <scope>IDENTIFICATION</scope>
</reference>
<evidence type="ECO:0000313" key="4">
    <source>
        <dbReference type="WBParaSite" id="TREG1_139340.2"/>
    </source>
</evidence>
<name>A0AA85J7W5_TRIRE</name>
<dbReference type="WBParaSite" id="TREG1_139340.1">
    <property type="protein sequence ID" value="TREG1_139340.1"/>
    <property type="gene ID" value="TREG1_139340"/>
</dbReference>
<sequence length="124" mass="13976">MQYNIYIFQVLTSSCGLTVIISNVGLWSLLSWTLTIMLTAISLILGYKMRRFNQKGFYIMNYLISVCLLLGAILLSVLYYLSFRDTANTVFGALLGLGLFVVVDKHQDILKLKGKLYDGATFDN</sequence>
<keyword evidence="1" id="KW-1133">Transmembrane helix</keyword>
<feature type="transmembrane region" description="Helical" evidence="1">
    <location>
        <begin position="29"/>
        <end position="47"/>
    </location>
</feature>
<organism evidence="2 3">
    <name type="scientific">Trichobilharzia regenti</name>
    <name type="common">Nasal bird schistosome</name>
    <dbReference type="NCBI Taxonomy" id="157069"/>
    <lineage>
        <taxon>Eukaryota</taxon>
        <taxon>Metazoa</taxon>
        <taxon>Spiralia</taxon>
        <taxon>Lophotrochozoa</taxon>
        <taxon>Platyhelminthes</taxon>
        <taxon>Trematoda</taxon>
        <taxon>Digenea</taxon>
        <taxon>Strigeidida</taxon>
        <taxon>Schistosomatoidea</taxon>
        <taxon>Schistosomatidae</taxon>
        <taxon>Trichobilharzia</taxon>
    </lineage>
</organism>
<dbReference type="WBParaSite" id="TREG1_139340.2">
    <property type="protein sequence ID" value="TREG1_139340.2"/>
    <property type="gene ID" value="TREG1_139340"/>
</dbReference>
<proteinExistence type="predicted"/>
<keyword evidence="1" id="KW-0472">Membrane</keyword>
<evidence type="ECO:0000256" key="1">
    <source>
        <dbReference type="SAM" id="Phobius"/>
    </source>
</evidence>
<keyword evidence="1" id="KW-0812">Transmembrane</keyword>
<feature type="transmembrane region" description="Helical" evidence="1">
    <location>
        <begin position="59"/>
        <end position="81"/>
    </location>
</feature>
<dbReference type="Proteomes" id="UP000050795">
    <property type="component" value="Unassembled WGS sequence"/>
</dbReference>
<reference evidence="2" key="1">
    <citation type="submission" date="2022-06" db="EMBL/GenBank/DDBJ databases">
        <authorList>
            <person name="Berger JAMES D."/>
            <person name="Berger JAMES D."/>
        </authorList>
    </citation>
    <scope>NUCLEOTIDE SEQUENCE [LARGE SCALE GENOMIC DNA]</scope>
</reference>